<protein>
    <submittedName>
        <fullName evidence="2">Uncharacterized protein</fullName>
    </submittedName>
</protein>
<reference evidence="2" key="1">
    <citation type="journal article" date="2015" name="Nature">
        <title>Complex archaea that bridge the gap between prokaryotes and eukaryotes.</title>
        <authorList>
            <person name="Spang A."/>
            <person name="Saw J.H."/>
            <person name="Jorgensen S.L."/>
            <person name="Zaremba-Niedzwiedzka K."/>
            <person name="Martijn J."/>
            <person name="Lind A.E."/>
            <person name="van Eijk R."/>
            <person name="Schleper C."/>
            <person name="Guy L."/>
            <person name="Ettema T.J."/>
        </authorList>
    </citation>
    <scope>NUCLEOTIDE SEQUENCE</scope>
</reference>
<evidence type="ECO:0000313" key="2">
    <source>
        <dbReference type="EMBL" id="KKN74667.1"/>
    </source>
</evidence>
<evidence type="ECO:0000256" key="1">
    <source>
        <dbReference type="SAM" id="MobiDB-lite"/>
    </source>
</evidence>
<dbReference type="EMBL" id="LAZR01000322">
    <property type="protein sequence ID" value="KKN74667.1"/>
    <property type="molecule type" value="Genomic_DNA"/>
</dbReference>
<accession>A0A0F9TIE3</accession>
<dbReference type="AlphaFoldDB" id="A0A0F9TIE3"/>
<sequence>MEALKLGEIRVHLKGGTSYICPELNKANVVRSIGGSVARIEHYKPLPAATLPAAPPTPPKPEGKTKESLLGGLLQDNKITAPEFIKWIEASKSIEDLAIVMKGETRKTVKAAYKKRLNELA</sequence>
<feature type="region of interest" description="Disordered" evidence="1">
    <location>
        <begin position="48"/>
        <end position="67"/>
    </location>
</feature>
<name>A0A0F9TIE3_9ZZZZ</name>
<gene>
    <name evidence="2" type="ORF">LCGC14_0388690</name>
</gene>
<proteinExistence type="predicted"/>
<comment type="caution">
    <text evidence="2">The sequence shown here is derived from an EMBL/GenBank/DDBJ whole genome shotgun (WGS) entry which is preliminary data.</text>
</comment>
<organism evidence="2">
    <name type="scientific">marine sediment metagenome</name>
    <dbReference type="NCBI Taxonomy" id="412755"/>
    <lineage>
        <taxon>unclassified sequences</taxon>
        <taxon>metagenomes</taxon>
        <taxon>ecological metagenomes</taxon>
    </lineage>
</organism>